<dbReference type="AlphaFoldDB" id="A0A316ATN0"/>
<dbReference type="Pfam" id="PF02355">
    <property type="entry name" value="SecD_SecF_C"/>
    <property type="match status" value="1"/>
</dbReference>
<dbReference type="SUPFAM" id="SSF82866">
    <property type="entry name" value="Multidrug efflux transporter AcrB transmembrane domain"/>
    <property type="match status" value="1"/>
</dbReference>
<feature type="transmembrane region" description="Helical" evidence="9">
    <location>
        <begin position="193"/>
        <end position="210"/>
    </location>
</feature>
<keyword evidence="5 9" id="KW-0653">Protein transport</keyword>
<evidence type="ECO:0000313" key="13">
    <source>
        <dbReference type="Proteomes" id="UP000245469"/>
    </source>
</evidence>
<dbReference type="GO" id="GO:0005886">
    <property type="term" value="C:plasma membrane"/>
    <property type="evidence" value="ECO:0007669"/>
    <property type="project" value="UniProtKB-SubCell"/>
</dbReference>
<dbReference type="HAMAP" id="MF_01464_B">
    <property type="entry name" value="SecF_B"/>
    <property type="match status" value="1"/>
</dbReference>
<dbReference type="RefSeq" id="WP_109774554.1">
    <property type="nucleotide sequence ID" value="NZ_QGDQ01000012.1"/>
</dbReference>
<keyword evidence="4 9" id="KW-0812">Transmembrane</keyword>
<dbReference type="InterPro" id="IPR005665">
    <property type="entry name" value="SecF_bac"/>
</dbReference>
<proteinExistence type="inferred from homology"/>
<name>A0A316ATN0_9ACTN</name>
<dbReference type="InterPro" id="IPR022645">
    <property type="entry name" value="SecD/SecF_bac"/>
</dbReference>
<dbReference type="GO" id="GO:0043952">
    <property type="term" value="P:protein transport by the Sec complex"/>
    <property type="evidence" value="ECO:0007669"/>
    <property type="project" value="UniProtKB-UniRule"/>
</dbReference>
<dbReference type="GO" id="GO:0006605">
    <property type="term" value="P:protein targeting"/>
    <property type="evidence" value="ECO:0007669"/>
    <property type="project" value="UniProtKB-UniRule"/>
</dbReference>
<dbReference type="EMBL" id="QGDQ01000012">
    <property type="protein sequence ID" value="PWJ53537.1"/>
    <property type="molecule type" value="Genomic_DNA"/>
</dbReference>
<feature type="transmembrane region" description="Helical" evidence="9">
    <location>
        <begin position="279"/>
        <end position="298"/>
    </location>
</feature>
<feature type="domain" description="Protein export membrane protein SecD/SecF C-terminal" evidence="11">
    <location>
        <begin position="125"/>
        <end position="307"/>
    </location>
</feature>
<dbReference type="InterPro" id="IPR048634">
    <property type="entry name" value="SecD_SecF_C"/>
</dbReference>
<feature type="region of interest" description="Disordered" evidence="10">
    <location>
        <begin position="317"/>
        <end position="386"/>
    </location>
</feature>
<evidence type="ECO:0000256" key="9">
    <source>
        <dbReference type="HAMAP-Rule" id="MF_01464"/>
    </source>
</evidence>
<reference evidence="12 13" key="1">
    <citation type="submission" date="2018-03" db="EMBL/GenBank/DDBJ databases">
        <title>Genomic Encyclopedia of Archaeal and Bacterial Type Strains, Phase II (KMG-II): from individual species to whole genera.</title>
        <authorList>
            <person name="Goeker M."/>
        </authorList>
    </citation>
    <scope>NUCLEOTIDE SEQUENCE [LARGE SCALE GENOMIC DNA]</scope>
    <source>
        <strain evidence="12 13">DSM 44889</strain>
    </source>
</reference>
<evidence type="ECO:0000256" key="10">
    <source>
        <dbReference type="SAM" id="MobiDB-lite"/>
    </source>
</evidence>
<evidence type="ECO:0000256" key="4">
    <source>
        <dbReference type="ARBA" id="ARBA00022692"/>
    </source>
</evidence>
<dbReference type="GO" id="GO:0015450">
    <property type="term" value="F:protein-transporting ATPase activity"/>
    <property type="evidence" value="ECO:0007669"/>
    <property type="project" value="InterPro"/>
</dbReference>
<organism evidence="12 13">
    <name type="scientific">Quadrisphaera granulorum</name>
    <dbReference type="NCBI Taxonomy" id="317664"/>
    <lineage>
        <taxon>Bacteria</taxon>
        <taxon>Bacillati</taxon>
        <taxon>Actinomycetota</taxon>
        <taxon>Actinomycetes</taxon>
        <taxon>Kineosporiales</taxon>
        <taxon>Kineosporiaceae</taxon>
        <taxon>Quadrisphaera</taxon>
    </lineage>
</organism>
<keyword evidence="2 9" id="KW-0813">Transport</keyword>
<evidence type="ECO:0000313" key="12">
    <source>
        <dbReference type="EMBL" id="PWJ53537.1"/>
    </source>
</evidence>
<evidence type="ECO:0000256" key="5">
    <source>
        <dbReference type="ARBA" id="ARBA00022927"/>
    </source>
</evidence>
<dbReference type="NCBIfam" id="TIGR00966">
    <property type="entry name" value="transloc_SecF"/>
    <property type="match status" value="1"/>
</dbReference>
<evidence type="ECO:0000256" key="8">
    <source>
        <dbReference type="ARBA" id="ARBA00023136"/>
    </source>
</evidence>
<feature type="transmembrane region" description="Helical" evidence="9">
    <location>
        <begin position="169"/>
        <end position="187"/>
    </location>
</feature>
<keyword evidence="13" id="KW-1185">Reference proteome</keyword>
<dbReference type="Gene3D" id="1.20.1640.10">
    <property type="entry name" value="Multidrug efflux transporter AcrB transmembrane domain"/>
    <property type="match status" value="1"/>
</dbReference>
<keyword evidence="7 9" id="KW-0811">Translocation</keyword>
<gene>
    <name evidence="9" type="primary">secF</name>
    <name evidence="12" type="ORF">BXY45_112111</name>
</gene>
<sequence>MPSFSQLGNDLYTGRRGLDVMRTRRTWYVVASLLVGLSVVLLLTKGLNAGIEFRGGSEFRVSNVTTTSQDPAEAAVRSVVPDGEPPRISTVGDNAVRVQTEQLSQQQTDAVAKALAEGYGVPAGSVTDSFVGPSWGKDVTTNALTGLGIFVVLAAVVLALYFRTWKMSVAALVALVHDVVITAGVYSLSGFEVTPATVIGFLTILGYSLYDTVVVFDKIRENTEHVLSSSSKTFAEAANLAVNQTLVRSINTSVVALLPVASILFIGALLLGAGTLRDISLALFVGIMAGTYSSVFLAPPLYVQMREREPDIARQRDKVLARRSGSAEPTTGSTAAVAAGVASDGGEATSGGTATAVLERPSTGRTPRPPSGGQRSQPRRPGGRRR</sequence>
<comment type="subunit">
    <text evidence="9">Forms a complex with SecD. Part of the essential Sec protein translocation apparatus which comprises SecA, SecYEG and auxiliary proteins SecDF. Other proteins may also be involved.</text>
</comment>
<protein>
    <recommendedName>
        <fullName evidence="9">Protein-export membrane protein SecF</fullName>
    </recommendedName>
</protein>
<dbReference type="Proteomes" id="UP000245469">
    <property type="component" value="Unassembled WGS sequence"/>
</dbReference>
<keyword evidence="6 9" id="KW-1133">Transmembrane helix</keyword>
<evidence type="ECO:0000259" key="11">
    <source>
        <dbReference type="Pfam" id="PF02355"/>
    </source>
</evidence>
<dbReference type="InterPro" id="IPR022646">
    <property type="entry name" value="SecD/SecF_CS"/>
</dbReference>
<feature type="transmembrane region" description="Helical" evidence="9">
    <location>
        <begin position="26"/>
        <end position="44"/>
    </location>
</feature>
<dbReference type="InterPro" id="IPR055344">
    <property type="entry name" value="SecD_SecF_C_bact"/>
</dbReference>
<comment type="function">
    <text evidence="9">Part of the Sec protein translocase complex. Interacts with the SecYEG preprotein conducting channel. SecDF uses the proton motive force (PMF) to complete protein translocation after the ATP-dependent function of SecA.</text>
</comment>
<comment type="caution">
    <text evidence="12">The sequence shown here is derived from an EMBL/GenBank/DDBJ whole genome shotgun (WGS) entry which is preliminary data.</text>
</comment>
<keyword evidence="3 9" id="KW-1003">Cell membrane</keyword>
<evidence type="ECO:0000256" key="3">
    <source>
        <dbReference type="ARBA" id="ARBA00022475"/>
    </source>
</evidence>
<dbReference type="InterPro" id="IPR022813">
    <property type="entry name" value="SecD/SecF_arch_bac"/>
</dbReference>
<feature type="compositionally biased region" description="Basic residues" evidence="10">
    <location>
        <begin position="377"/>
        <end position="386"/>
    </location>
</feature>
<comment type="subcellular location">
    <subcellularLocation>
        <location evidence="1 9">Cell membrane</location>
        <topology evidence="1 9">Multi-pass membrane protein</topology>
    </subcellularLocation>
</comment>
<dbReference type="OrthoDB" id="9774769at2"/>
<dbReference type="PANTHER" id="PTHR30081">
    <property type="entry name" value="PROTEIN-EXPORT MEMBRANE PROTEIN SEC"/>
    <property type="match status" value="1"/>
</dbReference>
<dbReference type="NCBIfam" id="TIGR00916">
    <property type="entry name" value="2A0604s01"/>
    <property type="match status" value="1"/>
</dbReference>
<evidence type="ECO:0000256" key="2">
    <source>
        <dbReference type="ARBA" id="ARBA00022448"/>
    </source>
</evidence>
<feature type="transmembrane region" description="Helical" evidence="9">
    <location>
        <begin position="254"/>
        <end position="273"/>
    </location>
</feature>
<evidence type="ECO:0000256" key="6">
    <source>
        <dbReference type="ARBA" id="ARBA00022989"/>
    </source>
</evidence>
<feature type="transmembrane region" description="Helical" evidence="9">
    <location>
        <begin position="143"/>
        <end position="162"/>
    </location>
</feature>
<evidence type="ECO:0000256" key="7">
    <source>
        <dbReference type="ARBA" id="ARBA00023010"/>
    </source>
</evidence>
<keyword evidence="8 9" id="KW-0472">Membrane</keyword>
<feature type="compositionally biased region" description="Low complexity" evidence="10">
    <location>
        <begin position="330"/>
        <end position="376"/>
    </location>
</feature>
<evidence type="ECO:0000256" key="1">
    <source>
        <dbReference type="ARBA" id="ARBA00004651"/>
    </source>
</evidence>
<comment type="similarity">
    <text evidence="9">Belongs to the SecD/SecF family. SecF subfamily.</text>
</comment>
<dbReference type="PRINTS" id="PR01755">
    <property type="entry name" value="SECFTRNLCASE"/>
</dbReference>
<dbReference type="GO" id="GO:0065002">
    <property type="term" value="P:intracellular protein transmembrane transport"/>
    <property type="evidence" value="ECO:0007669"/>
    <property type="project" value="UniProtKB-UniRule"/>
</dbReference>
<dbReference type="PANTHER" id="PTHR30081:SF8">
    <property type="entry name" value="PROTEIN TRANSLOCASE SUBUNIT SECF"/>
    <property type="match status" value="1"/>
</dbReference>
<accession>A0A316ATN0</accession>
<dbReference type="Pfam" id="PF07549">
    <property type="entry name" value="Sec_GG"/>
    <property type="match status" value="1"/>
</dbReference>